<organism evidence="2 3">
    <name type="scientific">Micromonospora sicca</name>
    <dbReference type="NCBI Taxonomy" id="2202420"/>
    <lineage>
        <taxon>Bacteria</taxon>
        <taxon>Bacillati</taxon>
        <taxon>Actinomycetota</taxon>
        <taxon>Actinomycetes</taxon>
        <taxon>Micromonosporales</taxon>
        <taxon>Micromonosporaceae</taxon>
        <taxon>Micromonospora</taxon>
    </lineage>
</organism>
<evidence type="ECO:0000256" key="1">
    <source>
        <dbReference type="SAM" id="Phobius"/>
    </source>
</evidence>
<keyword evidence="1" id="KW-0812">Transmembrane</keyword>
<sequence>MVTRRLAERLLRTAARRWPAEVRDELSREWHAELHVLAERGERLRMLRFAGSLAVGRARVPLVARSGLDGPFRRTVATLLLAPHREADPRRAGPGALARRPDPLAVRRGAAGRPGRVRAAWLVGVLGALVAADLAVVLTVVNLISGGPETVIDGVAQGDTVDRVSAPLWLFTSWTDWSFGLPRPTKREIFLITDLVELQPFLYLACTPYALAYAIRAARPAAPEPIAPPAPVPSGA</sequence>
<protein>
    <recommendedName>
        <fullName evidence="4">Lycopene cyclase domain-containing protein</fullName>
    </recommendedName>
</protein>
<name>A0ABU5JJG9_9ACTN</name>
<keyword evidence="1" id="KW-1133">Transmembrane helix</keyword>
<accession>A0ABU5JJG9</accession>
<dbReference type="Proteomes" id="UP001290101">
    <property type="component" value="Unassembled WGS sequence"/>
</dbReference>
<dbReference type="EMBL" id="JAXOTQ010000032">
    <property type="protein sequence ID" value="MDZ5492499.1"/>
    <property type="molecule type" value="Genomic_DNA"/>
</dbReference>
<dbReference type="RefSeq" id="WP_322442258.1">
    <property type="nucleotide sequence ID" value="NZ_JAXOTQ010000032.1"/>
</dbReference>
<gene>
    <name evidence="2" type="ORF">U2F25_24015</name>
</gene>
<evidence type="ECO:0000313" key="3">
    <source>
        <dbReference type="Proteomes" id="UP001290101"/>
    </source>
</evidence>
<keyword evidence="1" id="KW-0472">Membrane</keyword>
<comment type="caution">
    <text evidence="2">The sequence shown here is derived from an EMBL/GenBank/DDBJ whole genome shotgun (WGS) entry which is preliminary data.</text>
</comment>
<keyword evidence="3" id="KW-1185">Reference proteome</keyword>
<evidence type="ECO:0008006" key="4">
    <source>
        <dbReference type="Google" id="ProtNLM"/>
    </source>
</evidence>
<evidence type="ECO:0000313" key="2">
    <source>
        <dbReference type="EMBL" id="MDZ5492499.1"/>
    </source>
</evidence>
<proteinExistence type="predicted"/>
<feature type="transmembrane region" description="Helical" evidence="1">
    <location>
        <begin position="119"/>
        <end position="144"/>
    </location>
</feature>
<reference evidence="2 3" key="1">
    <citation type="submission" date="2023-12" db="EMBL/GenBank/DDBJ databases">
        <title>Micromonospora sp. nov., isolated from Atacama Desert.</title>
        <authorList>
            <person name="Carro L."/>
            <person name="Golinska P."/>
            <person name="Klenk H.-P."/>
            <person name="Goodfellow M."/>
        </authorList>
    </citation>
    <scope>NUCLEOTIDE SEQUENCE [LARGE SCALE GENOMIC DNA]</scope>
    <source>
        <strain evidence="2 3">4G53</strain>
    </source>
</reference>